<dbReference type="STRING" id="1798664.A3C93_02115"/>
<evidence type="ECO:0008006" key="4">
    <source>
        <dbReference type="Google" id="ProtNLM"/>
    </source>
</evidence>
<organism evidence="2 3">
    <name type="scientific">Candidatus Lloydbacteria bacterium RIFCSPHIGHO2_02_FULL_54_17</name>
    <dbReference type="NCBI Taxonomy" id="1798664"/>
    <lineage>
        <taxon>Bacteria</taxon>
        <taxon>Candidatus Lloydiibacteriota</taxon>
    </lineage>
</organism>
<dbReference type="Pfam" id="PF04012">
    <property type="entry name" value="PspA_IM30"/>
    <property type="match status" value="1"/>
</dbReference>
<protein>
    <recommendedName>
        <fullName evidence="4">Phage shock protein A</fullName>
    </recommendedName>
</protein>
<dbReference type="EMBL" id="MHLO01000006">
    <property type="protein sequence ID" value="OGZ13247.1"/>
    <property type="molecule type" value="Genomic_DNA"/>
</dbReference>
<proteinExistence type="inferred from homology"/>
<dbReference type="Proteomes" id="UP000178636">
    <property type="component" value="Unassembled WGS sequence"/>
</dbReference>
<dbReference type="AlphaFoldDB" id="A0A1G2DHW3"/>
<reference evidence="2 3" key="1">
    <citation type="journal article" date="2016" name="Nat. Commun.">
        <title>Thousands of microbial genomes shed light on interconnected biogeochemical processes in an aquifer system.</title>
        <authorList>
            <person name="Anantharaman K."/>
            <person name="Brown C.T."/>
            <person name="Hug L.A."/>
            <person name="Sharon I."/>
            <person name="Castelle C.J."/>
            <person name="Probst A.J."/>
            <person name="Thomas B.C."/>
            <person name="Singh A."/>
            <person name="Wilkins M.J."/>
            <person name="Karaoz U."/>
            <person name="Brodie E.L."/>
            <person name="Williams K.H."/>
            <person name="Hubbard S.S."/>
            <person name="Banfield J.F."/>
        </authorList>
    </citation>
    <scope>NUCLEOTIDE SEQUENCE [LARGE SCALE GENOMIC DNA]</scope>
</reference>
<gene>
    <name evidence="2" type="ORF">A3C93_02115</name>
</gene>
<evidence type="ECO:0000313" key="2">
    <source>
        <dbReference type="EMBL" id="OGZ13247.1"/>
    </source>
</evidence>
<comment type="caution">
    <text evidence="2">The sequence shown here is derived from an EMBL/GenBank/DDBJ whole genome shotgun (WGS) entry which is preliminary data.</text>
</comment>
<name>A0A1G2DHW3_9BACT</name>
<comment type="similarity">
    <text evidence="1">Belongs to the PspA/Vipp/IM30 family.</text>
</comment>
<dbReference type="InterPro" id="IPR007157">
    <property type="entry name" value="PspA_VIPP1"/>
</dbReference>
<accession>A0A1G2DHW3</accession>
<evidence type="ECO:0000256" key="1">
    <source>
        <dbReference type="ARBA" id="ARBA00043985"/>
    </source>
</evidence>
<dbReference type="Gene3D" id="1.10.287.1490">
    <property type="match status" value="1"/>
</dbReference>
<evidence type="ECO:0000313" key="3">
    <source>
        <dbReference type="Proteomes" id="UP000178636"/>
    </source>
</evidence>
<sequence>MGTATAFQKFRNLTLSTVHTVLDKAIDMNSIGALEQHVRDLTSARDTLDDQAAGFRNDVKMLPTAIAGLRHRHKEADDNINLFMSDDDESNNKYIPDLEAKLVSLEGQIAIKEGQLTDAQAQLAKFDEAVRKFSSVIAEKSGRIETLRAMEGATTAKEKAAKALAGISVGDAPNTDNVEARMQRKAAVADNRVEREMAAVTGALGTSSLDAEVAARIAKRKAALAEKKPS</sequence>